<reference evidence="1" key="1">
    <citation type="submission" date="2018-11" db="EMBL/GenBank/DDBJ databases">
        <authorList>
            <person name="Alioto T."/>
            <person name="Alioto T."/>
        </authorList>
    </citation>
    <scope>NUCLEOTIDE SEQUENCE</scope>
</reference>
<feature type="non-terminal residue" evidence="1">
    <location>
        <position position="272"/>
    </location>
</feature>
<organism evidence="1 2">
    <name type="scientific">Mytilus galloprovincialis</name>
    <name type="common">Mediterranean mussel</name>
    <dbReference type="NCBI Taxonomy" id="29158"/>
    <lineage>
        <taxon>Eukaryota</taxon>
        <taxon>Metazoa</taxon>
        <taxon>Spiralia</taxon>
        <taxon>Lophotrochozoa</taxon>
        <taxon>Mollusca</taxon>
        <taxon>Bivalvia</taxon>
        <taxon>Autobranchia</taxon>
        <taxon>Pteriomorphia</taxon>
        <taxon>Mytilida</taxon>
        <taxon>Mytiloidea</taxon>
        <taxon>Mytilidae</taxon>
        <taxon>Mytilinae</taxon>
        <taxon>Mytilus</taxon>
    </lineage>
</organism>
<accession>A0A8B6CE70</accession>
<comment type="caution">
    <text evidence="1">The sequence shown here is derived from an EMBL/GenBank/DDBJ whole genome shotgun (WGS) entry which is preliminary data.</text>
</comment>
<evidence type="ECO:0000313" key="1">
    <source>
        <dbReference type="EMBL" id="VDI02967.1"/>
    </source>
</evidence>
<proteinExistence type="predicted"/>
<evidence type="ECO:0000313" key="2">
    <source>
        <dbReference type="Proteomes" id="UP000596742"/>
    </source>
</evidence>
<dbReference type="AlphaFoldDB" id="A0A8B6CE70"/>
<dbReference type="EMBL" id="UYJE01001539">
    <property type="protein sequence ID" value="VDI02967.1"/>
    <property type="molecule type" value="Genomic_DNA"/>
</dbReference>
<dbReference type="SUPFAM" id="SSF56436">
    <property type="entry name" value="C-type lectin-like"/>
    <property type="match status" value="1"/>
</dbReference>
<keyword evidence="2" id="KW-1185">Reference proteome</keyword>
<sequence>MRSMVHGVIQLIQTMRSMVHGVIQTDPDNEESMVHGVIQLIQTMRSMVHGVIQLIQTMRSKDHWKHGWQKFEDSCYSIQYTEKTWDEAKSYVSIVYKIKYRYDHLSMHSFLGLIRNICVNEKINSVSTNTNGRLTDENKSFPLTKLLSVGSPLMAERMSNVHPADEYRIKRTPNGSIRSSSVLSVICPTSNGCIKDTLRIQNGNETDEYRTKRTHNGRSTYILSNGHQRIKRIRSSYPVFCQVNLNAYLAEITTAGEKDFLMNLLPKTTVKG</sequence>
<dbReference type="Proteomes" id="UP000596742">
    <property type="component" value="Unassembled WGS sequence"/>
</dbReference>
<protein>
    <submittedName>
        <fullName evidence="1">Uncharacterized protein</fullName>
    </submittedName>
</protein>
<gene>
    <name evidence="1" type="ORF">MGAL_10B014315</name>
</gene>
<dbReference type="InterPro" id="IPR016187">
    <property type="entry name" value="CTDL_fold"/>
</dbReference>
<name>A0A8B6CE70_MYTGA</name>